<feature type="transmembrane region" description="Helical" evidence="6">
    <location>
        <begin position="255"/>
        <end position="274"/>
    </location>
</feature>
<evidence type="ECO:0000256" key="3">
    <source>
        <dbReference type="ARBA" id="ARBA00022692"/>
    </source>
</evidence>
<sequence length="394" mass="43979">MQITFALSFASMVMMLIFNVFSVVYYVRNRLDLSSKRNVEGNIIRAVVLVALFVFLQPHIFYVTATMFIVNIYLCATNIHYTRKMTPELNINPKAFSQKAVKTLLSSGVWNSVNQLSTTLMTTLDLLLMNMFVGAGPSGQYSLVKTLPNMVQQIASVMVGVFVPMLLIDYAKNKKQQLVDDVRFSVQFLGAIITIPLGFLMVFGVDFFHIWVPTQDAQLLQELSILTLIPLIVTTSLNTLYNVYTVTNKLKTPALVWLALGILNVVVVVALLKFTDLGIWVIPIVSLIMGLARNLTFTPVYAAHCLGLRWHTFYAAIFRGCLCVCSVIAVSLVYRSFFIPQNWPQLIIAAIVCGGVALVGNVFIAFEKNKRARFITLLASKFHLPVPGQPKHAK</sequence>
<accession>A0A087DZD5</accession>
<evidence type="ECO:0000313" key="7">
    <source>
        <dbReference type="EMBL" id="KFJ00886.1"/>
    </source>
</evidence>
<name>A0A087DZD5_9BIFI</name>
<dbReference type="Pfam" id="PF01943">
    <property type="entry name" value="Polysacc_synt"/>
    <property type="match status" value="1"/>
</dbReference>
<dbReference type="EMBL" id="JGZR01000013">
    <property type="protein sequence ID" value="KFJ00886.1"/>
    <property type="molecule type" value="Genomic_DNA"/>
</dbReference>
<organism evidence="7 8">
    <name type="scientific">Bifidobacterium subtile</name>
    <dbReference type="NCBI Taxonomy" id="77635"/>
    <lineage>
        <taxon>Bacteria</taxon>
        <taxon>Bacillati</taxon>
        <taxon>Actinomycetota</taxon>
        <taxon>Actinomycetes</taxon>
        <taxon>Bifidobacteriales</taxon>
        <taxon>Bifidobacteriaceae</taxon>
        <taxon>Bifidobacterium</taxon>
    </lineage>
</organism>
<feature type="transmembrane region" description="Helical" evidence="6">
    <location>
        <begin position="313"/>
        <end position="334"/>
    </location>
</feature>
<feature type="transmembrane region" description="Helical" evidence="6">
    <location>
        <begin position="150"/>
        <end position="168"/>
    </location>
</feature>
<keyword evidence="2" id="KW-1003">Cell membrane</keyword>
<dbReference type="InterPro" id="IPR002797">
    <property type="entry name" value="Polysacc_synth"/>
</dbReference>
<keyword evidence="4 6" id="KW-1133">Transmembrane helix</keyword>
<evidence type="ECO:0000256" key="6">
    <source>
        <dbReference type="SAM" id="Phobius"/>
    </source>
</evidence>
<proteinExistence type="predicted"/>
<evidence type="ECO:0000256" key="4">
    <source>
        <dbReference type="ARBA" id="ARBA00022989"/>
    </source>
</evidence>
<protein>
    <submittedName>
        <fullName evidence="7">Na-driven multidrug efflux pump</fullName>
    </submittedName>
</protein>
<dbReference type="PANTHER" id="PTHR30250:SF26">
    <property type="entry name" value="PSMA PROTEIN"/>
    <property type="match status" value="1"/>
</dbReference>
<feature type="transmembrane region" description="Helical" evidence="6">
    <location>
        <begin position="6"/>
        <end position="27"/>
    </location>
</feature>
<reference evidence="7 8" key="1">
    <citation type="submission" date="2014-03" db="EMBL/GenBank/DDBJ databases">
        <title>Genomics of Bifidobacteria.</title>
        <authorList>
            <person name="Ventura M."/>
            <person name="Milani C."/>
            <person name="Lugli G.A."/>
        </authorList>
    </citation>
    <scope>NUCLEOTIDE SEQUENCE [LARGE SCALE GENOMIC DNA]</scope>
    <source>
        <strain evidence="7 8">LMG 11597</strain>
    </source>
</reference>
<feature type="transmembrane region" description="Helical" evidence="6">
    <location>
        <begin position="346"/>
        <end position="366"/>
    </location>
</feature>
<comment type="caution">
    <text evidence="7">The sequence shown here is derived from an EMBL/GenBank/DDBJ whole genome shotgun (WGS) entry which is preliminary data.</text>
</comment>
<dbReference type="InterPro" id="IPR050833">
    <property type="entry name" value="Poly_Biosynth_Transport"/>
</dbReference>
<feature type="transmembrane region" description="Helical" evidence="6">
    <location>
        <begin position="280"/>
        <end position="301"/>
    </location>
</feature>
<dbReference type="Proteomes" id="UP000029055">
    <property type="component" value="Unassembled WGS sequence"/>
</dbReference>
<dbReference type="eggNOG" id="COG2244">
    <property type="taxonomic scope" value="Bacteria"/>
</dbReference>
<dbReference type="PANTHER" id="PTHR30250">
    <property type="entry name" value="PST FAMILY PREDICTED COLANIC ACID TRANSPORTER"/>
    <property type="match status" value="1"/>
</dbReference>
<dbReference type="GO" id="GO:0005886">
    <property type="term" value="C:plasma membrane"/>
    <property type="evidence" value="ECO:0007669"/>
    <property type="project" value="UniProtKB-SubCell"/>
</dbReference>
<feature type="transmembrane region" description="Helical" evidence="6">
    <location>
        <begin position="188"/>
        <end position="211"/>
    </location>
</feature>
<evidence type="ECO:0000256" key="2">
    <source>
        <dbReference type="ARBA" id="ARBA00022475"/>
    </source>
</evidence>
<comment type="subcellular location">
    <subcellularLocation>
        <location evidence="1">Cell membrane</location>
        <topology evidence="1">Multi-pass membrane protein</topology>
    </subcellularLocation>
</comment>
<feature type="transmembrane region" description="Helical" evidence="6">
    <location>
        <begin position="223"/>
        <end position="243"/>
    </location>
</feature>
<dbReference type="AlphaFoldDB" id="A0A087DZD5"/>
<keyword evidence="8" id="KW-1185">Reference proteome</keyword>
<dbReference type="STRING" id="77635.BISU_2000"/>
<evidence type="ECO:0000256" key="5">
    <source>
        <dbReference type="ARBA" id="ARBA00023136"/>
    </source>
</evidence>
<gene>
    <name evidence="7" type="ORF">BISU_2000</name>
</gene>
<keyword evidence="3 6" id="KW-0812">Transmembrane</keyword>
<evidence type="ECO:0000256" key="1">
    <source>
        <dbReference type="ARBA" id="ARBA00004651"/>
    </source>
</evidence>
<evidence type="ECO:0000313" key="8">
    <source>
        <dbReference type="Proteomes" id="UP000029055"/>
    </source>
</evidence>
<keyword evidence="5 6" id="KW-0472">Membrane</keyword>